<dbReference type="InterPro" id="IPR013320">
    <property type="entry name" value="ConA-like_dom_sf"/>
</dbReference>
<name>A0ABQ6MJN2_9STRA</name>
<proteinExistence type="predicted"/>
<gene>
    <name evidence="1" type="ORF">TeGR_g8038</name>
</gene>
<comment type="caution">
    <text evidence="1">The sequence shown here is derived from an EMBL/GenBank/DDBJ whole genome shotgun (WGS) entry which is preliminary data.</text>
</comment>
<keyword evidence="2" id="KW-1185">Reference proteome</keyword>
<dbReference type="Proteomes" id="UP001165060">
    <property type="component" value="Unassembled WGS sequence"/>
</dbReference>
<organism evidence="1 2">
    <name type="scientific">Tetraparma gracilis</name>
    <dbReference type="NCBI Taxonomy" id="2962635"/>
    <lineage>
        <taxon>Eukaryota</taxon>
        <taxon>Sar</taxon>
        <taxon>Stramenopiles</taxon>
        <taxon>Ochrophyta</taxon>
        <taxon>Bolidophyceae</taxon>
        <taxon>Parmales</taxon>
        <taxon>Triparmaceae</taxon>
        <taxon>Tetraparma</taxon>
    </lineage>
</organism>
<evidence type="ECO:0008006" key="3">
    <source>
        <dbReference type="Google" id="ProtNLM"/>
    </source>
</evidence>
<sequence>MNGTSCTADGVAFDGVDDHVALDAFEFGGALRMEVLVKFERFNGYSRVLDFTNAGGDDRVVLSNTEEGAPDFNWAVRRGSSQKFVRDGAWGQHVVATASGSSMKVFKDGVLTGSRDNGHEPKVLTRAYHSLGGNVFGNANYFEGSIAFLRVWHGVLGEEEVEALHLERDIR</sequence>
<dbReference type="EMBL" id="BRYB01002888">
    <property type="protein sequence ID" value="GMI27127.1"/>
    <property type="molecule type" value="Genomic_DNA"/>
</dbReference>
<dbReference type="Pfam" id="PF13385">
    <property type="entry name" value="Laminin_G_3"/>
    <property type="match status" value="1"/>
</dbReference>
<dbReference type="Gene3D" id="2.60.120.200">
    <property type="match status" value="1"/>
</dbReference>
<dbReference type="SUPFAM" id="SSF49899">
    <property type="entry name" value="Concanavalin A-like lectins/glucanases"/>
    <property type="match status" value="1"/>
</dbReference>
<evidence type="ECO:0000313" key="2">
    <source>
        <dbReference type="Proteomes" id="UP001165060"/>
    </source>
</evidence>
<protein>
    <recommendedName>
        <fullName evidence="3">LamG domain-containing protein</fullName>
    </recommendedName>
</protein>
<reference evidence="1 2" key="1">
    <citation type="journal article" date="2023" name="Commun. Biol.">
        <title>Genome analysis of Parmales, the sister group of diatoms, reveals the evolutionary specialization of diatoms from phago-mixotrophs to photoautotrophs.</title>
        <authorList>
            <person name="Ban H."/>
            <person name="Sato S."/>
            <person name="Yoshikawa S."/>
            <person name="Yamada K."/>
            <person name="Nakamura Y."/>
            <person name="Ichinomiya M."/>
            <person name="Sato N."/>
            <person name="Blanc-Mathieu R."/>
            <person name="Endo H."/>
            <person name="Kuwata A."/>
            <person name="Ogata H."/>
        </authorList>
    </citation>
    <scope>NUCLEOTIDE SEQUENCE [LARGE SCALE GENOMIC DNA]</scope>
</reference>
<accession>A0ABQ6MJN2</accession>
<evidence type="ECO:0000313" key="1">
    <source>
        <dbReference type="EMBL" id="GMI27127.1"/>
    </source>
</evidence>